<protein>
    <recommendedName>
        <fullName evidence="4">AMP-dependent synthetase/ligase domain-containing protein</fullName>
    </recommendedName>
</protein>
<feature type="compositionally biased region" description="Gly residues" evidence="3">
    <location>
        <begin position="139"/>
        <end position="160"/>
    </location>
</feature>
<organism evidence="5 6">
    <name type="scientific">Streptomyces albospinus</name>
    <dbReference type="NCBI Taxonomy" id="285515"/>
    <lineage>
        <taxon>Bacteria</taxon>
        <taxon>Bacillati</taxon>
        <taxon>Actinomycetota</taxon>
        <taxon>Actinomycetes</taxon>
        <taxon>Kitasatosporales</taxon>
        <taxon>Streptomycetaceae</taxon>
        <taxon>Streptomyces</taxon>
    </lineage>
</organism>
<name>A0ABQ2VI98_9ACTN</name>
<comment type="caution">
    <text evidence="5">The sequence shown here is derived from an EMBL/GenBank/DDBJ whole genome shotgun (WGS) entry which is preliminary data.</text>
</comment>
<comment type="similarity">
    <text evidence="1">Belongs to the ATP-dependent AMP-binding enzyme family.</text>
</comment>
<reference evidence="6" key="1">
    <citation type="journal article" date="2019" name="Int. J. Syst. Evol. Microbiol.">
        <title>The Global Catalogue of Microorganisms (GCM) 10K type strain sequencing project: providing services to taxonomists for standard genome sequencing and annotation.</title>
        <authorList>
            <consortium name="The Broad Institute Genomics Platform"/>
            <consortium name="The Broad Institute Genome Sequencing Center for Infectious Disease"/>
            <person name="Wu L."/>
            <person name="Ma J."/>
        </authorList>
    </citation>
    <scope>NUCLEOTIDE SEQUENCE [LARGE SCALE GENOMIC DNA]</scope>
    <source>
        <strain evidence="6">JCM 3399</strain>
    </source>
</reference>
<evidence type="ECO:0000259" key="4">
    <source>
        <dbReference type="Pfam" id="PF00501"/>
    </source>
</evidence>
<dbReference type="InterPro" id="IPR000873">
    <property type="entry name" value="AMP-dep_synth/lig_dom"/>
</dbReference>
<dbReference type="PANTHER" id="PTHR43201">
    <property type="entry name" value="ACYL-COA SYNTHETASE"/>
    <property type="match status" value="1"/>
</dbReference>
<proteinExistence type="inferred from homology"/>
<evidence type="ECO:0000256" key="1">
    <source>
        <dbReference type="ARBA" id="ARBA00006432"/>
    </source>
</evidence>
<gene>
    <name evidence="5" type="ORF">GCM10010211_63170</name>
</gene>
<feature type="region of interest" description="Disordered" evidence="3">
    <location>
        <begin position="111"/>
        <end position="160"/>
    </location>
</feature>
<evidence type="ECO:0000256" key="2">
    <source>
        <dbReference type="ARBA" id="ARBA00022598"/>
    </source>
</evidence>
<sequence>MPSLRLLAGGGAPKPPELYHEFVAELGCQLTHGYALTEAPMVTMGDPCDSPELLAGTDGRPPAGMEIRIAPDSGEILLRGPSVFRGYLDEPAPPPCLPAALAGPGAAQTARAAGGAARPAARRDAAQGAQAGLRERFGGEGGGGGEDGDGGGGGGGGGGV</sequence>
<dbReference type="PANTHER" id="PTHR43201:SF5">
    <property type="entry name" value="MEDIUM-CHAIN ACYL-COA LIGASE ACSF2, MITOCHONDRIAL"/>
    <property type="match status" value="1"/>
</dbReference>
<dbReference type="Pfam" id="PF00501">
    <property type="entry name" value="AMP-binding"/>
    <property type="match status" value="1"/>
</dbReference>
<dbReference type="Gene3D" id="3.40.50.12780">
    <property type="entry name" value="N-terminal domain of ligase-like"/>
    <property type="match status" value="1"/>
</dbReference>
<evidence type="ECO:0000313" key="5">
    <source>
        <dbReference type="EMBL" id="GGU88165.1"/>
    </source>
</evidence>
<keyword evidence="6" id="KW-1185">Reference proteome</keyword>
<dbReference type="EMBL" id="BMRP01000031">
    <property type="protein sequence ID" value="GGU88165.1"/>
    <property type="molecule type" value="Genomic_DNA"/>
</dbReference>
<dbReference type="SUPFAM" id="SSF56801">
    <property type="entry name" value="Acetyl-CoA synthetase-like"/>
    <property type="match status" value="1"/>
</dbReference>
<dbReference type="InterPro" id="IPR042099">
    <property type="entry name" value="ANL_N_sf"/>
</dbReference>
<evidence type="ECO:0000313" key="6">
    <source>
        <dbReference type="Proteomes" id="UP000654471"/>
    </source>
</evidence>
<accession>A0ABQ2VI98</accession>
<feature type="domain" description="AMP-dependent synthetase/ligase" evidence="4">
    <location>
        <begin position="2"/>
        <end position="88"/>
    </location>
</feature>
<evidence type="ECO:0000256" key="3">
    <source>
        <dbReference type="SAM" id="MobiDB-lite"/>
    </source>
</evidence>
<dbReference type="Proteomes" id="UP000654471">
    <property type="component" value="Unassembled WGS sequence"/>
</dbReference>
<keyword evidence="2" id="KW-0436">Ligase</keyword>